<protein>
    <submittedName>
        <fullName evidence="4">Igf2 mRNA binding</fullName>
    </submittedName>
</protein>
<gene>
    <name evidence="4" type="ORF">BpHYR1_000628</name>
</gene>
<dbReference type="GO" id="GO:0003723">
    <property type="term" value="F:RNA binding"/>
    <property type="evidence" value="ECO:0007669"/>
    <property type="project" value="UniProtKB-UniRule"/>
</dbReference>
<dbReference type="SMART" id="SM00322">
    <property type="entry name" value="KH"/>
    <property type="match status" value="2"/>
</dbReference>
<evidence type="ECO:0000259" key="3">
    <source>
        <dbReference type="SMART" id="SM00322"/>
    </source>
</evidence>
<dbReference type="SUPFAM" id="SSF54791">
    <property type="entry name" value="Eukaryotic type KH-domain (KH-domain type I)"/>
    <property type="match status" value="2"/>
</dbReference>
<name>A0A3M7RRK7_BRAPC</name>
<dbReference type="PANTHER" id="PTHR10288">
    <property type="entry name" value="KH DOMAIN CONTAINING RNA BINDING PROTEIN"/>
    <property type="match status" value="1"/>
</dbReference>
<dbReference type="InterPro" id="IPR036612">
    <property type="entry name" value="KH_dom_type_1_sf"/>
</dbReference>
<keyword evidence="2" id="KW-0694">RNA-binding</keyword>
<dbReference type="CDD" id="cd22403">
    <property type="entry name" value="KH-I_IGF2BP_rpt4"/>
    <property type="match status" value="1"/>
</dbReference>
<proteinExistence type="predicted"/>
<dbReference type="InterPro" id="IPR004087">
    <property type="entry name" value="KH_dom"/>
</dbReference>
<evidence type="ECO:0000256" key="2">
    <source>
        <dbReference type="PROSITE-ProRule" id="PRU00117"/>
    </source>
</evidence>
<dbReference type="EMBL" id="REGN01002784">
    <property type="protein sequence ID" value="RNA26171.1"/>
    <property type="molecule type" value="Genomic_DNA"/>
</dbReference>
<organism evidence="4 5">
    <name type="scientific">Brachionus plicatilis</name>
    <name type="common">Marine rotifer</name>
    <name type="synonym">Brachionus muelleri</name>
    <dbReference type="NCBI Taxonomy" id="10195"/>
    <lineage>
        <taxon>Eukaryota</taxon>
        <taxon>Metazoa</taxon>
        <taxon>Spiralia</taxon>
        <taxon>Gnathifera</taxon>
        <taxon>Rotifera</taxon>
        <taxon>Eurotatoria</taxon>
        <taxon>Monogononta</taxon>
        <taxon>Pseudotrocha</taxon>
        <taxon>Ploima</taxon>
        <taxon>Brachionidae</taxon>
        <taxon>Brachionus</taxon>
    </lineage>
</organism>
<keyword evidence="5" id="KW-1185">Reference proteome</keyword>
<sequence length="288" mass="31984">MYQLPHAQSANDIGNQTALETETVYLYIPNIAVGAIIGTKGSYIKNIIKLSGASVKITPMSAEESKTAVERQVVIQGSPESQWKAQYYIYDKIRQERFASDDNVKLRAEIQVPSSIVGRIIGKMGKNVRELQRTTGATIKLPEDVTQMHQNQEIKEQDGDKEANNANAENAQIAVSVESAASSTTLNDEDRQITGEQTDNSVTVRIYGSFQASQCAQRRIFSLVNQSSRGASAYNFTLHQLPPMPMSINHYLHAAPIHYGAQINHRDYMSHHQNQFLAQQHGHLTVSS</sequence>
<dbReference type="CDD" id="cd22402">
    <property type="entry name" value="KH-I_IGF2BP_rpt3"/>
    <property type="match status" value="1"/>
</dbReference>
<evidence type="ECO:0000256" key="1">
    <source>
        <dbReference type="ARBA" id="ARBA00022737"/>
    </source>
</evidence>
<dbReference type="PROSITE" id="PS50084">
    <property type="entry name" value="KH_TYPE_1"/>
    <property type="match status" value="2"/>
</dbReference>
<dbReference type="OrthoDB" id="752362at2759"/>
<feature type="domain" description="K Homology" evidence="3">
    <location>
        <begin position="20"/>
        <end position="94"/>
    </location>
</feature>
<evidence type="ECO:0000313" key="4">
    <source>
        <dbReference type="EMBL" id="RNA26171.1"/>
    </source>
</evidence>
<keyword evidence="1" id="KW-0677">Repeat</keyword>
<dbReference type="Pfam" id="PF00013">
    <property type="entry name" value="KH_1"/>
    <property type="match status" value="2"/>
</dbReference>
<reference evidence="4 5" key="1">
    <citation type="journal article" date="2018" name="Sci. Rep.">
        <title>Genomic signatures of local adaptation to the degree of environmental predictability in rotifers.</title>
        <authorList>
            <person name="Franch-Gras L."/>
            <person name="Hahn C."/>
            <person name="Garcia-Roger E.M."/>
            <person name="Carmona M.J."/>
            <person name="Serra M."/>
            <person name="Gomez A."/>
        </authorList>
    </citation>
    <scope>NUCLEOTIDE SEQUENCE [LARGE SCALE GENOMIC DNA]</scope>
    <source>
        <strain evidence="4">HYR1</strain>
    </source>
</reference>
<dbReference type="STRING" id="10195.A0A3M7RRK7"/>
<evidence type="ECO:0000313" key="5">
    <source>
        <dbReference type="Proteomes" id="UP000276133"/>
    </source>
</evidence>
<dbReference type="Proteomes" id="UP000276133">
    <property type="component" value="Unassembled WGS sequence"/>
</dbReference>
<dbReference type="Gene3D" id="3.30.310.210">
    <property type="match status" value="1"/>
</dbReference>
<dbReference type="InterPro" id="IPR004088">
    <property type="entry name" value="KH_dom_type_1"/>
</dbReference>
<feature type="domain" description="K Homology" evidence="3">
    <location>
        <begin position="104"/>
        <end position="225"/>
    </location>
</feature>
<accession>A0A3M7RRK7</accession>
<dbReference type="AlphaFoldDB" id="A0A3M7RRK7"/>
<comment type="caution">
    <text evidence="4">The sequence shown here is derived from an EMBL/GenBank/DDBJ whole genome shotgun (WGS) entry which is preliminary data.</text>
</comment>